<protein>
    <submittedName>
        <fullName evidence="1">Uncharacterized protein</fullName>
    </submittedName>
</protein>
<reference evidence="1" key="1">
    <citation type="journal article" date="2021" name="New Phytol.">
        <title>Evolutionary innovations through gain and loss of genes in the ectomycorrhizal Boletales.</title>
        <authorList>
            <person name="Wu G."/>
            <person name="Miyauchi S."/>
            <person name="Morin E."/>
            <person name="Kuo A."/>
            <person name="Drula E."/>
            <person name="Varga T."/>
            <person name="Kohler A."/>
            <person name="Feng B."/>
            <person name="Cao Y."/>
            <person name="Lipzen A."/>
            <person name="Daum C."/>
            <person name="Hundley H."/>
            <person name="Pangilinan J."/>
            <person name="Johnson J."/>
            <person name="Barry K."/>
            <person name="LaButti K."/>
            <person name="Ng V."/>
            <person name="Ahrendt S."/>
            <person name="Min B."/>
            <person name="Choi I.G."/>
            <person name="Park H."/>
            <person name="Plett J.M."/>
            <person name="Magnuson J."/>
            <person name="Spatafora J.W."/>
            <person name="Nagy L.G."/>
            <person name="Henrissat B."/>
            <person name="Grigoriev I.V."/>
            <person name="Yang Z.L."/>
            <person name="Xu J."/>
            <person name="Martin F.M."/>
        </authorList>
    </citation>
    <scope>NUCLEOTIDE SEQUENCE</scope>
    <source>
        <strain evidence="1">KUC20120723A-06</strain>
    </source>
</reference>
<evidence type="ECO:0000313" key="1">
    <source>
        <dbReference type="EMBL" id="KAH7927900.1"/>
    </source>
</evidence>
<comment type="caution">
    <text evidence="1">The sequence shown here is derived from an EMBL/GenBank/DDBJ whole genome shotgun (WGS) entry which is preliminary data.</text>
</comment>
<dbReference type="Proteomes" id="UP000790709">
    <property type="component" value="Unassembled WGS sequence"/>
</dbReference>
<proteinExistence type="predicted"/>
<keyword evidence="2" id="KW-1185">Reference proteome</keyword>
<gene>
    <name evidence="1" type="ORF">BV22DRAFT_247569</name>
</gene>
<name>A0ACB8BPP9_9AGAM</name>
<dbReference type="EMBL" id="MU266360">
    <property type="protein sequence ID" value="KAH7927900.1"/>
    <property type="molecule type" value="Genomic_DNA"/>
</dbReference>
<evidence type="ECO:0000313" key="2">
    <source>
        <dbReference type="Proteomes" id="UP000790709"/>
    </source>
</evidence>
<sequence>MTMSLSFFAWTLRPWVCHQDGMPPESATKTLGPGRVFVRDPETASVDSTSMWGDKAGITALRNITHSGMRLKILSQRVRGSGSTPRSLYSRCNVSIRLVV</sequence>
<accession>A0ACB8BPP9</accession>
<organism evidence="1 2">
    <name type="scientific">Leucogyrophana mollusca</name>
    <dbReference type="NCBI Taxonomy" id="85980"/>
    <lineage>
        <taxon>Eukaryota</taxon>
        <taxon>Fungi</taxon>
        <taxon>Dikarya</taxon>
        <taxon>Basidiomycota</taxon>
        <taxon>Agaricomycotina</taxon>
        <taxon>Agaricomycetes</taxon>
        <taxon>Agaricomycetidae</taxon>
        <taxon>Boletales</taxon>
        <taxon>Boletales incertae sedis</taxon>
        <taxon>Leucogyrophana</taxon>
    </lineage>
</organism>